<protein>
    <submittedName>
        <fullName evidence="2">Uncharacterized protein</fullName>
    </submittedName>
</protein>
<keyword evidence="1" id="KW-0812">Transmembrane</keyword>
<evidence type="ECO:0000256" key="1">
    <source>
        <dbReference type="SAM" id="Phobius"/>
    </source>
</evidence>
<dbReference type="RefSeq" id="WP_085835514.1">
    <property type="nucleotide sequence ID" value="NZ_FWFS01000002.1"/>
</dbReference>
<dbReference type="Proteomes" id="UP000193862">
    <property type="component" value="Unassembled WGS sequence"/>
</dbReference>
<proteinExistence type="predicted"/>
<evidence type="ECO:0000313" key="3">
    <source>
        <dbReference type="Proteomes" id="UP000193862"/>
    </source>
</evidence>
<dbReference type="AlphaFoldDB" id="A0A1Y5RWS1"/>
<accession>A0A1Y5RWS1</accession>
<keyword evidence="1" id="KW-0472">Membrane</keyword>
<feature type="transmembrane region" description="Helical" evidence="1">
    <location>
        <begin position="32"/>
        <end position="50"/>
    </location>
</feature>
<feature type="transmembrane region" description="Helical" evidence="1">
    <location>
        <begin position="7"/>
        <end position="26"/>
    </location>
</feature>
<dbReference type="EMBL" id="FWFS01000002">
    <property type="protein sequence ID" value="SLN25934.1"/>
    <property type="molecule type" value="Genomic_DNA"/>
</dbReference>
<gene>
    <name evidence="2" type="ORF">AQS8620_00763</name>
</gene>
<sequence>MRTTCKIVLFIAAFLSSAILGILVGGRMNAGAMDAVICGMIVGPLIYLSLRIWPWRRAARND</sequence>
<organism evidence="2 3">
    <name type="scientific">Aquimixticola soesokkakensis</name>
    <dbReference type="NCBI Taxonomy" id="1519096"/>
    <lineage>
        <taxon>Bacteria</taxon>
        <taxon>Pseudomonadati</taxon>
        <taxon>Pseudomonadota</taxon>
        <taxon>Alphaproteobacteria</taxon>
        <taxon>Rhodobacterales</taxon>
        <taxon>Paracoccaceae</taxon>
        <taxon>Aquimixticola</taxon>
    </lineage>
</organism>
<reference evidence="2 3" key="1">
    <citation type="submission" date="2017-03" db="EMBL/GenBank/DDBJ databases">
        <authorList>
            <person name="Afonso C.L."/>
            <person name="Miller P.J."/>
            <person name="Scott M.A."/>
            <person name="Spackman E."/>
            <person name="Goraichik I."/>
            <person name="Dimitrov K.M."/>
            <person name="Suarez D.L."/>
            <person name="Swayne D.E."/>
        </authorList>
    </citation>
    <scope>NUCLEOTIDE SEQUENCE [LARGE SCALE GENOMIC DNA]</scope>
    <source>
        <strain evidence="2 3">CECT 8620</strain>
    </source>
</reference>
<keyword evidence="3" id="KW-1185">Reference proteome</keyword>
<keyword evidence="1" id="KW-1133">Transmembrane helix</keyword>
<evidence type="ECO:0000313" key="2">
    <source>
        <dbReference type="EMBL" id="SLN25934.1"/>
    </source>
</evidence>
<name>A0A1Y5RWS1_9RHOB</name>